<dbReference type="PANTHER" id="PTHR42879">
    <property type="entry name" value="3-OXOACYL-(ACYL-CARRIER-PROTEIN) REDUCTASE"/>
    <property type="match status" value="1"/>
</dbReference>
<evidence type="ECO:0000313" key="5">
    <source>
        <dbReference type="Proteomes" id="UP000632063"/>
    </source>
</evidence>
<dbReference type="InterPro" id="IPR050259">
    <property type="entry name" value="SDR"/>
</dbReference>
<dbReference type="InterPro" id="IPR002347">
    <property type="entry name" value="SDR_fam"/>
</dbReference>
<dbReference type="PRINTS" id="PR00081">
    <property type="entry name" value="GDHRDH"/>
</dbReference>
<organism evidence="4 5">
    <name type="scientific">Roseibium litorale</name>
    <dbReference type="NCBI Taxonomy" id="2803841"/>
    <lineage>
        <taxon>Bacteria</taxon>
        <taxon>Pseudomonadati</taxon>
        <taxon>Pseudomonadota</taxon>
        <taxon>Alphaproteobacteria</taxon>
        <taxon>Hyphomicrobiales</taxon>
        <taxon>Stappiaceae</taxon>
        <taxon>Roseibium</taxon>
    </lineage>
</organism>
<dbReference type="CDD" id="cd05233">
    <property type="entry name" value="SDR_c"/>
    <property type="match status" value="1"/>
</dbReference>
<dbReference type="PROSITE" id="PS00061">
    <property type="entry name" value="ADH_SHORT"/>
    <property type="match status" value="1"/>
</dbReference>
<sequence length="283" mass="28930">MFPARGSLKPTWPVRPQQLSEADVDQVSPSQHVLITGAGSGIGAAIARRFAASGANVSLAGRRSAPLEALADELGACALAVSSFDVTDPAAIQSGLAAAREAFGPVTILVNNAGEAPSAPFEKTSLELWNHVLAVDLTGVFNVTQAVLPDLKASGQPARIINIASTAGLTGYAYVSAYCAAKHGVIGLTRALALELAKTRVTVNAVCPGFTDTPILTSAIDAITAKTGRSRDETLAEFTKHNPQGRLIRPEEVASTVAWLASPDAGSITGQAIAVAGGEIQAG</sequence>
<reference evidence="4 5" key="2">
    <citation type="journal article" date="2021" name="Int. J. Syst. Evol. Microbiol.">
        <title>Roseibium litorale sp. nov., isolated from a tidal flat sediment and proposal for the reclassification of Labrenzia polysiphoniae as Roseibium polysiphoniae comb. nov.</title>
        <authorList>
            <person name="Liu Y."/>
            <person name="Pei T."/>
            <person name="Du J."/>
            <person name="Chao M."/>
            <person name="Deng M.R."/>
            <person name="Zhu H."/>
        </authorList>
    </citation>
    <scope>NUCLEOTIDE SEQUENCE [LARGE SCALE GENOMIC DNA]</scope>
    <source>
        <strain evidence="4 5">4C16A</strain>
    </source>
</reference>
<gene>
    <name evidence="4" type="ORF">IG616_10395</name>
</gene>
<evidence type="ECO:0000256" key="2">
    <source>
        <dbReference type="RuleBase" id="RU000363"/>
    </source>
</evidence>
<name>A0ABR9CM80_9HYPH</name>
<dbReference type="InterPro" id="IPR020904">
    <property type="entry name" value="Sc_DH/Rdtase_CS"/>
</dbReference>
<dbReference type="Gene3D" id="3.40.50.720">
    <property type="entry name" value="NAD(P)-binding Rossmann-like Domain"/>
    <property type="match status" value="1"/>
</dbReference>
<keyword evidence="5" id="KW-1185">Reference proteome</keyword>
<feature type="domain" description="Ketoreductase" evidence="3">
    <location>
        <begin position="31"/>
        <end position="213"/>
    </location>
</feature>
<dbReference type="SMART" id="SM00822">
    <property type="entry name" value="PKS_KR"/>
    <property type="match status" value="1"/>
</dbReference>
<dbReference type="InterPro" id="IPR057326">
    <property type="entry name" value="KR_dom"/>
</dbReference>
<comment type="similarity">
    <text evidence="1 2">Belongs to the short-chain dehydrogenases/reductases (SDR) family.</text>
</comment>
<dbReference type="Pfam" id="PF00106">
    <property type="entry name" value="adh_short"/>
    <property type="match status" value="1"/>
</dbReference>
<evidence type="ECO:0000256" key="1">
    <source>
        <dbReference type="ARBA" id="ARBA00006484"/>
    </source>
</evidence>
<dbReference type="SUPFAM" id="SSF51735">
    <property type="entry name" value="NAD(P)-binding Rossmann-fold domains"/>
    <property type="match status" value="1"/>
</dbReference>
<comment type="caution">
    <text evidence="4">The sequence shown here is derived from an EMBL/GenBank/DDBJ whole genome shotgun (WGS) entry which is preliminary data.</text>
</comment>
<dbReference type="PANTHER" id="PTHR42879:SF2">
    <property type="entry name" value="3-OXOACYL-[ACYL-CARRIER-PROTEIN] REDUCTASE FABG"/>
    <property type="match status" value="1"/>
</dbReference>
<evidence type="ECO:0000259" key="3">
    <source>
        <dbReference type="SMART" id="SM00822"/>
    </source>
</evidence>
<evidence type="ECO:0000313" key="4">
    <source>
        <dbReference type="EMBL" id="MBD8891960.1"/>
    </source>
</evidence>
<dbReference type="PRINTS" id="PR00080">
    <property type="entry name" value="SDRFAMILY"/>
</dbReference>
<accession>A0ABR9CM80</accession>
<dbReference type="InterPro" id="IPR036291">
    <property type="entry name" value="NAD(P)-bd_dom_sf"/>
</dbReference>
<proteinExistence type="inferred from homology"/>
<dbReference type="EMBL" id="JACYXI010000005">
    <property type="protein sequence ID" value="MBD8891960.1"/>
    <property type="molecule type" value="Genomic_DNA"/>
</dbReference>
<dbReference type="Proteomes" id="UP000632063">
    <property type="component" value="Unassembled WGS sequence"/>
</dbReference>
<reference evidence="5" key="1">
    <citation type="submission" date="2020-09" db="EMBL/GenBank/DDBJ databases">
        <title>The genome sequence of strain Labrenzia suaedae 4C16A.</title>
        <authorList>
            <person name="Liu Y."/>
        </authorList>
    </citation>
    <scope>NUCLEOTIDE SEQUENCE [LARGE SCALE GENOMIC DNA]</scope>
    <source>
        <strain evidence="5">4C16A</strain>
    </source>
</reference>
<protein>
    <submittedName>
        <fullName evidence="4">SDR family oxidoreductase</fullName>
    </submittedName>
</protein>